<dbReference type="PANTHER" id="PTHR31251">
    <property type="entry name" value="SQUAMOSA PROMOTER-BINDING-LIKE PROTEIN 4"/>
    <property type="match status" value="1"/>
</dbReference>
<dbReference type="Pfam" id="PF03110">
    <property type="entry name" value="SBP"/>
    <property type="match status" value="1"/>
</dbReference>
<feature type="region of interest" description="Disordered" evidence="4">
    <location>
        <begin position="1795"/>
        <end position="1854"/>
    </location>
</feature>
<dbReference type="InterPro" id="IPR036893">
    <property type="entry name" value="SBP_sf"/>
</dbReference>
<feature type="region of interest" description="Disordered" evidence="4">
    <location>
        <begin position="121"/>
        <end position="227"/>
    </location>
</feature>
<feature type="transmembrane region" description="Helical" evidence="5">
    <location>
        <begin position="1919"/>
        <end position="1937"/>
    </location>
</feature>
<feature type="compositionally biased region" description="Gly residues" evidence="4">
    <location>
        <begin position="347"/>
        <end position="370"/>
    </location>
</feature>
<reference evidence="7" key="1">
    <citation type="journal article" date="2020" name="bioRxiv">
        <title>Comparative genomics of Chlamydomonas.</title>
        <authorList>
            <person name="Craig R.J."/>
            <person name="Hasan A.R."/>
            <person name="Ness R.W."/>
            <person name="Keightley P.D."/>
        </authorList>
    </citation>
    <scope>NUCLEOTIDE SEQUENCE</scope>
    <source>
        <strain evidence="7">CCAP 11/173</strain>
    </source>
</reference>
<evidence type="ECO:0000256" key="1">
    <source>
        <dbReference type="ARBA" id="ARBA00022723"/>
    </source>
</evidence>
<organism evidence="7 8">
    <name type="scientific">Chlamydomonas schloesseri</name>
    <dbReference type="NCBI Taxonomy" id="2026947"/>
    <lineage>
        <taxon>Eukaryota</taxon>
        <taxon>Viridiplantae</taxon>
        <taxon>Chlorophyta</taxon>
        <taxon>core chlorophytes</taxon>
        <taxon>Chlorophyceae</taxon>
        <taxon>CS clade</taxon>
        <taxon>Chlamydomonadales</taxon>
        <taxon>Chlamydomonadaceae</taxon>
        <taxon>Chlamydomonas</taxon>
    </lineage>
</organism>
<keyword evidence="5" id="KW-0472">Membrane</keyword>
<evidence type="ECO:0000259" key="6">
    <source>
        <dbReference type="PROSITE" id="PS51141"/>
    </source>
</evidence>
<dbReference type="EMBL" id="JAEHOD010000030">
    <property type="protein sequence ID" value="KAG2444045.1"/>
    <property type="molecule type" value="Genomic_DNA"/>
</dbReference>
<dbReference type="GO" id="GO:0003677">
    <property type="term" value="F:DNA binding"/>
    <property type="evidence" value="ECO:0007669"/>
    <property type="project" value="InterPro"/>
</dbReference>
<dbReference type="SUPFAM" id="SSF103612">
    <property type="entry name" value="SBT domain"/>
    <property type="match status" value="1"/>
</dbReference>
<keyword evidence="5" id="KW-0812">Transmembrane</keyword>
<dbReference type="PANTHER" id="PTHR31251:SF169">
    <property type="entry name" value="SQUAMOSA PROMOTER-BINDING-LIKE PROTEIN 8"/>
    <property type="match status" value="1"/>
</dbReference>
<keyword evidence="8" id="KW-1185">Reference proteome</keyword>
<keyword evidence="2" id="KW-0863">Zinc-finger</keyword>
<dbReference type="Gene3D" id="4.10.1100.10">
    <property type="entry name" value="Transcription factor, SBP-box domain"/>
    <property type="match status" value="1"/>
</dbReference>
<feature type="compositionally biased region" description="Low complexity" evidence="4">
    <location>
        <begin position="1823"/>
        <end position="1834"/>
    </location>
</feature>
<accession>A0A835WB22</accession>
<feature type="region of interest" description="Disordered" evidence="4">
    <location>
        <begin position="345"/>
        <end position="408"/>
    </location>
</feature>
<dbReference type="Proteomes" id="UP000613740">
    <property type="component" value="Unassembled WGS sequence"/>
</dbReference>
<dbReference type="GO" id="GO:0008270">
    <property type="term" value="F:zinc ion binding"/>
    <property type="evidence" value="ECO:0007669"/>
    <property type="project" value="UniProtKB-KW"/>
</dbReference>
<evidence type="ECO:0000256" key="2">
    <source>
        <dbReference type="ARBA" id="ARBA00022771"/>
    </source>
</evidence>
<protein>
    <recommendedName>
        <fullName evidence="6">SBP-type domain-containing protein</fullName>
    </recommendedName>
</protein>
<dbReference type="PROSITE" id="PS51141">
    <property type="entry name" value="ZF_SBP"/>
    <property type="match status" value="1"/>
</dbReference>
<proteinExistence type="predicted"/>
<sequence>MDGEAQAVHGWDATATLWNPLTLDSQAVGAGPAPKSRGRRGSGARCQVAGCTESLLDCKPYFKRHLVCQTHAIMPVVILDDVEMRFCQQCAKFERLSAFDSGNRSCRFRLTRRNLAKQKSLQAKAAAAQTGGGAGAAAGQSPDVPRGKGRGGSSSEPQASGSSEGRDTRCNDADPELTSHRRNTNGTSAPSPSSKRTRLSVEPKSGSGVQEESQSHDSRVTPLPCSHATSVGDAQDLAADALVPFTSALRLDSTSGALPTSVIPTTATAAATTAAAAATATAAAAAAVTGAAAPAVMAVPGAPPQQPQPQPQSLLRADNQQPFVTLAKAPPVSEEAAAAADAAAGASGMGSGGRGSGGKGSGGKGSGGKGSDGKQQRVLNDYDAPGVGAGRTPFGPDAAKRPGPGPQAAAAALGMGIGMGCSVAAKAARAVSMDSSITAALKSLSQRPGLSHSERVALESLLGLMQSGGGGRGAGAGAAAAGASVSPGAGLTLPVMADSAALDSQLHEIMNDVLQDNAGWCQALAPGRAITAAAGAGAGAGGAPTAATSAPAGWASAYLGLGPGAAKASGAMPPYPSLPPPMGSGIYPHTSVVASTRDSTTGLLSMAPHVPALLPAPQQPQQLPALLQLQAQAQQQQQQQWLVQQQQLAQAQQQQQQQQQQLMAARQAAAAITDGSWGSGGPATSGGTNGAVASANPMLRAGSAHSALGPMIPVVPHAPFGPMTTTMAAAAAVVAHANLPAAAPTTSSDASQADALLRSFLTASPAHPWTAAAGAYSQQPAFPHPHPHQLPAASPSPHTSMLTDAPTPTGGACGAASSGISYAHADGVAAVVPVSAAAVTGASGAASASATGSGPAMLVDEVIADTINGPGTNGPGTGATGLSSGDGAWGRALASLAAAGGQTAATSGADGDGGGGLFGLPMDDYHSDFDMVRLSYKLADCDPYSLDPSTPSLLQQVAAEGCPGLAGPMPTSVRPGCVRVIANASVRLAPPLADSLFGRDVGPCGGSAGGDGPGDGGGCGFNARAPGVLAAMQQLAMLNDSGVLLQAGLQTIAVTKEGVEVAPPAPPLPSLQLPSLTRASVAAVHMGARGSIQLFGCGLAAPHVELWGRMHGVHYQLQVQHATDAYALVALPVLPACGLLTIEAEWAPAAASATAASAAEGAADSWAAPSSATGTSSPPPAPATPPASAAGSAVLSDWLAVAVVPTERVAAELNALQGRLPPLSLRRLLSDVGSLLDVRPLLAQPINGLCPVVSAAGGGGVPASSGCSKNTWRSSSMDQDAVCGAGGLDGDGPGGDDAATVANVLDGFATAYSCTTVLTSSQDGPSSKATLGAATTATGRSSSSFGPGTNNGASTNGASTLGTSAAGGASTSASTASATAASASTAAARAAAAVDLAVFMGGAGAAAAAAGGRGGGRSAMALQNVHRLLGCFDTSELLTNADDETVVERLLGPGPAAALLSRAVSTLTFFANRGMVDSALCVVAALSELHRAFPDLLRADLAPPLPPPAAAAAAAAPGLMHAAVRCRSLALLLALARCGDVLGEHVSFGRRGPGGVTPLHLVALLGEPHVMAGLHLAAPGVRELWHTAADDSGATPADMLARSLAASASAAADGAGAGAGAAPAAAGGLAGARAGASAQGSAQQQLLPLLQGGSRVSAGGGLGVLAGLSGGGRALAGFGGLGAPGGGGGAPPPIRVLAAASQVGGGGAAGGSGTVVISAEQLLGEELPSDLSPVVSETRPGLLPRSGHRAFSVFAPPQQPPLPGPQASVAAAPSTAPSSQVQSAVAEALVRLPSAWGGSDAGDEAPAPAAEPDTPGQGLEQEAAAPTSADALAAEPGGGEPEQRLRHHQQQEGPLLRTLQSVAPTEKEEAAAAAVAAAAEAGETVGSRAGAVGAVPAPAAAAAGAPTPGLAPAPAPTSAAGTAAAVAVLVLLVALLMRQLGLAGSAFGLA</sequence>
<feature type="compositionally biased region" description="Polar residues" evidence="4">
    <location>
        <begin position="184"/>
        <end position="194"/>
    </location>
</feature>
<evidence type="ECO:0000313" key="7">
    <source>
        <dbReference type="EMBL" id="KAG2444045.1"/>
    </source>
</evidence>
<dbReference type="InterPro" id="IPR044817">
    <property type="entry name" value="SBP-like"/>
</dbReference>
<evidence type="ECO:0000256" key="4">
    <source>
        <dbReference type="SAM" id="MobiDB-lite"/>
    </source>
</evidence>
<feature type="region of interest" description="Disordered" evidence="4">
    <location>
        <begin position="1166"/>
        <end position="1188"/>
    </location>
</feature>
<feature type="compositionally biased region" description="Low complexity" evidence="4">
    <location>
        <begin position="805"/>
        <end position="815"/>
    </location>
</feature>
<feature type="region of interest" description="Disordered" evidence="4">
    <location>
        <begin position="1746"/>
        <end position="1775"/>
    </location>
</feature>
<feature type="compositionally biased region" description="Low complexity" evidence="4">
    <location>
        <begin position="1166"/>
        <end position="1176"/>
    </location>
</feature>
<keyword evidence="3" id="KW-0862">Zinc</keyword>
<feature type="compositionally biased region" description="Low complexity" evidence="4">
    <location>
        <begin position="153"/>
        <end position="163"/>
    </location>
</feature>
<evidence type="ECO:0000256" key="5">
    <source>
        <dbReference type="SAM" id="Phobius"/>
    </source>
</evidence>
<gene>
    <name evidence="7" type="ORF">HYH02_009243</name>
</gene>
<evidence type="ECO:0000256" key="3">
    <source>
        <dbReference type="ARBA" id="ARBA00022833"/>
    </source>
</evidence>
<feature type="region of interest" description="Disordered" evidence="4">
    <location>
        <begin position="777"/>
        <end position="815"/>
    </location>
</feature>
<keyword evidence="1" id="KW-0479">Metal-binding</keyword>
<feature type="region of interest" description="Disordered" evidence="4">
    <location>
        <begin position="1319"/>
        <end position="1357"/>
    </location>
</feature>
<dbReference type="OrthoDB" id="514967at2759"/>
<evidence type="ECO:0000313" key="8">
    <source>
        <dbReference type="Proteomes" id="UP000613740"/>
    </source>
</evidence>
<comment type="caution">
    <text evidence="7">The sequence shown here is derived from an EMBL/GenBank/DDBJ whole genome shotgun (WGS) entry which is preliminary data.</text>
</comment>
<dbReference type="InterPro" id="IPR004333">
    <property type="entry name" value="SBP_dom"/>
</dbReference>
<feature type="domain" description="SBP-type" evidence="6">
    <location>
        <begin position="43"/>
        <end position="120"/>
    </location>
</feature>
<keyword evidence="5" id="KW-1133">Transmembrane helix</keyword>
<dbReference type="GO" id="GO:0005634">
    <property type="term" value="C:nucleus"/>
    <property type="evidence" value="ECO:0007669"/>
    <property type="project" value="InterPro"/>
</dbReference>
<name>A0A835WB22_9CHLO</name>
<feature type="compositionally biased region" description="Low complexity" evidence="4">
    <location>
        <begin position="1804"/>
        <end position="1813"/>
    </location>
</feature>
<feature type="compositionally biased region" description="Low complexity" evidence="4">
    <location>
        <begin position="1326"/>
        <end position="1344"/>
    </location>
</feature>
<feature type="compositionally biased region" description="Low complexity" evidence="4">
    <location>
        <begin position="1765"/>
        <end position="1775"/>
    </location>
</feature>